<dbReference type="eggNOG" id="COG0589">
    <property type="taxonomic scope" value="Bacteria"/>
</dbReference>
<proteinExistence type="inferred from homology"/>
<dbReference type="InterPro" id="IPR014729">
    <property type="entry name" value="Rossmann-like_a/b/a_fold"/>
</dbReference>
<evidence type="ECO:0000313" key="3">
    <source>
        <dbReference type="EMBL" id="ACD26729.1"/>
    </source>
</evidence>
<gene>
    <name evidence="3" type="ordered locus">Rpic_1591</name>
</gene>
<dbReference type="Gene3D" id="3.40.50.620">
    <property type="entry name" value="HUPs"/>
    <property type="match status" value="1"/>
</dbReference>
<dbReference type="AlphaFoldDB" id="B2UDB6"/>
<dbReference type="Pfam" id="PF00582">
    <property type="entry name" value="Usp"/>
    <property type="match status" value="1"/>
</dbReference>
<dbReference type="PANTHER" id="PTHR46268:SF6">
    <property type="entry name" value="UNIVERSAL STRESS PROTEIN UP12"/>
    <property type="match status" value="1"/>
</dbReference>
<dbReference type="SUPFAM" id="SSF52402">
    <property type="entry name" value="Adenine nucleotide alpha hydrolases-like"/>
    <property type="match status" value="1"/>
</dbReference>
<dbReference type="PANTHER" id="PTHR46268">
    <property type="entry name" value="STRESS RESPONSE PROTEIN NHAX"/>
    <property type="match status" value="1"/>
</dbReference>
<reference evidence="3" key="1">
    <citation type="submission" date="2008-05" db="EMBL/GenBank/DDBJ databases">
        <title>Complete sequence of chromosome1 of Ralstonia pickettii 12J.</title>
        <authorList>
            <consortium name="US DOE Joint Genome Institute"/>
            <person name="Lucas S."/>
            <person name="Copeland A."/>
            <person name="Lapidus A."/>
            <person name="Glavina del Rio T."/>
            <person name="Dalin E."/>
            <person name="Tice H."/>
            <person name="Bruce D."/>
            <person name="Goodwin L."/>
            <person name="Pitluck S."/>
            <person name="Meincke L."/>
            <person name="Brettin T."/>
            <person name="Detter J.C."/>
            <person name="Han C."/>
            <person name="Kuske C.R."/>
            <person name="Schmutz J."/>
            <person name="Larimer F."/>
            <person name="Land M."/>
            <person name="Hauser L."/>
            <person name="Kyrpides N."/>
            <person name="Mikhailova N."/>
            <person name="Marsh T."/>
            <person name="Richardson P."/>
        </authorList>
    </citation>
    <scope>NUCLEOTIDE SEQUENCE</scope>
    <source>
        <strain evidence="3">12J</strain>
    </source>
</reference>
<dbReference type="InterPro" id="IPR006015">
    <property type="entry name" value="Universal_stress_UspA"/>
</dbReference>
<comment type="similarity">
    <text evidence="1">Belongs to the universal stress protein A family.</text>
</comment>
<accession>B2UDB6</accession>
<dbReference type="HOGENOM" id="CLU_2619491_0_0_4"/>
<name>B2UDB6_RALPJ</name>
<evidence type="ECO:0000256" key="1">
    <source>
        <dbReference type="ARBA" id="ARBA00008791"/>
    </source>
</evidence>
<feature type="domain" description="UspA" evidence="2">
    <location>
        <begin position="3"/>
        <end position="141"/>
    </location>
</feature>
<organism evidence="3">
    <name type="scientific">Ralstonia pickettii (strain 12J)</name>
    <dbReference type="NCBI Taxonomy" id="402626"/>
    <lineage>
        <taxon>Bacteria</taxon>
        <taxon>Pseudomonadati</taxon>
        <taxon>Pseudomonadota</taxon>
        <taxon>Betaproteobacteria</taxon>
        <taxon>Burkholderiales</taxon>
        <taxon>Burkholderiaceae</taxon>
        <taxon>Ralstonia</taxon>
    </lineage>
</organism>
<dbReference type="EMBL" id="CP001068">
    <property type="protein sequence ID" value="ACD26729.1"/>
    <property type="molecule type" value="Genomic_DNA"/>
</dbReference>
<protein>
    <recommendedName>
        <fullName evidence="2">UspA domain-containing protein</fullName>
    </recommendedName>
</protein>
<dbReference type="CDD" id="cd00293">
    <property type="entry name" value="USP-like"/>
    <property type="match status" value="1"/>
</dbReference>
<dbReference type="KEGG" id="rpi:Rpic_1591"/>
<dbReference type="STRING" id="402626.Rpic_1591"/>
<evidence type="ECO:0000259" key="2">
    <source>
        <dbReference type="Pfam" id="PF00582"/>
    </source>
</evidence>
<dbReference type="InterPro" id="IPR006016">
    <property type="entry name" value="UspA"/>
</dbReference>
<dbReference type="PRINTS" id="PR01438">
    <property type="entry name" value="UNVRSLSTRESS"/>
</dbReference>
<sequence length="141" mass="15283">MLKLLVPVNGSRHALDAVRHAAFLCQDRCASDIVLLNVQAPLEGGRASAYHSLEALRQLEEQDGEAALRQARAILDDAGARYVAQIRVGRVAETIAQSAAANQCDMIVMGSAARTPLGSLIRARLSNRLMRLSRIPVMLVR</sequence>